<proteinExistence type="predicted"/>
<evidence type="ECO:0000313" key="6">
    <source>
        <dbReference type="EMBL" id="CAB4986640.1"/>
    </source>
</evidence>
<dbReference type="EMBL" id="CAFBMT010000009">
    <property type="protein sequence ID" value="CAB4936134.1"/>
    <property type="molecule type" value="Genomic_DNA"/>
</dbReference>
<evidence type="ECO:0000313" key="1">
    <source>
        <dbReference type="EMBL" id="CAB4364001.1"/>
    </source>
</evidence>
<dbReference type="EMBL" id="CAESGF010000009">
    <property type="protein sequence ID" value="CAB4364001.1"/>
    <property type="molecule type" value="Genomic_DNA"/>
</dbReference>
<dbReference type="EMBL" id="CAEZYF010000009">
    <property type="protein sequence ID" value="CAB4724593.1"/>
    <property type="molecule type" value="Genomic_DNA"/>
</dbReference>
<protein>
    <submittedName>
        <fullName evidence="6">Unannotated protein</fullName>
    </submittedName>
</protein>
<evidence type="ECO:0000313" key="5">
    <source>
        <dbReference type="EMBL" id="CAB4936134.1"/>
    </source>
</evidence>
<dbReference type="EMBL" id="CAFBIY010000087">
    <property type="protein sequence ID" value="CAB4851597.1"/>
    <property type="molecule type" value="Genomic_DNA"/>
</dbReference>
<gene>
    <name evidence="2" type="ORF">UFOPK2656_01675</name>
    <name evidence="3" type="ORF">UFOPK3099_00253</name>
    <name evidence="4" type="ORF">UFOPK3267_01611</name>
    <name evidence="5" type="ORF">UFOPK3651_01817</name>
    <name evidence="6" type="ORF">UFOPK3931_01189</name>
    <name evidence="1" type="ORF">UFOPK4189_01770</name>
</gene>
<reference evidence="6" key="1">
    <citation type="submission" date="2020-05" db="EMBL/GenBank/DDBJ databases">
        <authorList>
            <person name="Chiriac C."/>
            <person name="Salcher M."/>
            <person name="Ghai R."/>
            <person name="Kavagutti S V."/>
        </authorList>
    </citation>
    <scope>NUCLEOTIDE SEQUENCE</scope>
</reference>
<evidence type="ECO:0000313" key="4">
    <source>
        <dbReference type="EMBL" id="CAB4851597.1"/>
    </source>
</evidence>
<organism evidence="6">
    <name type="scientific">freshwater metagenome</name>
    <dbReference type="NCBI Taxonomy" id="449393"/>
    <lineage>
        <taxon>unclassified sequences</taxon>
        <taxon>metagenomes</taxon>
        <taxon>ecological metagenomes</taxon>
    </lineage>
</organism>
<accession>A0A6J7MZQ1</accession>
<evidence type="ECO:0000313" key="2">
    <source>
        <dbReference type="EMBL" id="CAB4724593.1"/>
    </source>
</evidence>
<sequence>MSLTIKAGSRLYGATSTTELIVVKTPSAELDLTIGGQPALLDASGRTGATDIAEGHGGGAAMGKRYVDSSGGVELLCTKAGEGLPAVAGEVLQLKDAKPLPASD</sequence>
<name>A0A6J7MZQ1_9ZZZZ</name>
<dbReference type="AlphaFoldDB" id="A0A6J7MZQ1"/>
<dbReference type="EMBL" id="CAFBOL010000024">
    <property type="protein sequence ID" value="CAB4986640.1"/>
    <property type="molecule type" value="Genomic_DNA"/>
</dbReference>
<dbReference type="EMBL" id="CAFAAV010000011">
    <property type="protein sequence ID" value="CAB4803415.1"/>
    <property type="molecule type" value="Genomic_DNA"/>
</dbReference>
<evidence type="ECO:0000313" key="3">
    <source>
        <dbReference type="EMBL" id="CAB4803415.1"/>
    </source>
</evidence>